<evidence type="ECO:0000313" key="5">
    <source>
        <dbReference type="Proteomes" id="UP000580891"/>
    </source>
</evidence>
<protein>
    <submittedName>
        <fullName evidence="4">DUF4097 and DUF4098 domain-containing protein YvlB</fullName>
    </submittedName>
</protein>
<evidence type="ECO:0000313" key="4">
    <source>
        <dbReference type="EMBL" id="MBA2871356.1"/>
    </source>
</evidence>
<feature type="coiled-coil region" evidence="1">
    <location>
        <begin position="11"/>
        <end position="38"/>
    </location>
</feature>
<dbReference type="RefSeq" id="WP_181537187.1">
    <property type="nucleotide sequence ID" value="NZ_JACDUU010000003.1"/>
</dbReference>
<dbReference type="InterPro" id="IPR053959">
    <property type="entry name" value="YvlB/LiaX_N"/>
</dbReference>
<sequence length="369" mass="41692">MEERKRILKMVEEGKLTAEEALVLLEQLEQAEKEGKEKANKMITALSTDVHFKETKQETSSAVKWSSFKEKVLDFLDMTVKKLKDFDLDFNFGTYFEVKHIFQQNNVSFRTMDIHIANGSVRLIPWNDSDIRIECEAKVYRVDSAEAARQLFLQDVLFTVDNGHLRFSIPKQQLKVHAVIYLPQAIYDSGNIRLFNGEIRGEKLQIKKLRAKTANGAIMFEQFLGEEARLETVHGAVTMTKSSVRQLEVENINGVIDVSGNCHKINLQSFSGSVVCETENADSDTIFIKTVAGSVKLLLPAKMSLDGELKTNIGGFSYDYPGITIIDEKHETIQKWLRFKVNGDEKKSTHLYVDTKTGSISLKSIGDGV</sequence>
<dbReference type="InterPro" id="IPR016599">
    <property type="entry name" value="UCP012569"/>
</dbReference>
<feature type="domain" description="DUF4097" evidence="2">
    <location>
        <begin position="112"/>
        <end position="344"/>
    </location>
</feature>
<dbReference type="AlphaFoldDB" id="A0A7W0BUI4"/>
<keyword evidence="1" id="KW-0175">Coiled coil</keyword>
<gene>
    <name evidence="4" type="ORF">HNQ85_001626</name>
</gene>
<name>A0A7W0BUI4_9BACL</name>
<dbReference type="Pfam" id="PF13349">
    <property type="entry name" value="DUF4097"/>
    <property type="match status" value="1"/>
</dbReference>
<dbReference type="EMBL" id="JACDUU010000003">
    <property type="protein sequence ID" value="MBA2871356.1"/>
    <property type="molecule type" value="Genomic_DNA"/>
</dbReference>
<evidence type="ECO:0000256" key="1">
    <source>
        <dbReference type="SAM" id="Coils"/>
    </source>
</evidence>
<evidence type="ECO:0000259" key="2">
    <source>
        <dbReference type="Pfam" id="PF13349"/>
    </source>
</evidence>
<keyword evidence="5" id="KW-1185">Reference proteome</keyword>
<comment type="caution">
    <text evidence="4">The sequence shown here is derived from an EMBL/GenBank/DDBJ whole genome shotgun (WGS) entry which is preliminary data.</text>
</comment>
<reference evidence="4 5" key="1">
    <citation type="submission" date="2020-07" db="EMBL/GenBank/DDBJ databases">
        <title>Genomic Encyclopedia of Type Strains, Phase IV (KMG-IV): sequencing the most valuable type-strain genomes for metagenomic binning, comparative biology and taxonomic classification.</title>
        <authorList>
            <person name="Goeker M."/>
        </authorList>
    </citation>
    <scope>NUCLEOTIDE SEQUENCE [LARGE SCALE GENOMIC DNA]</scope>
    <source>
        <strain evidence="4 5">DSM 25220</strain>
    </source>
</reference>
<organism evidence="4 5">
    <name type="scientific">[Anoxybacillus] calidus</name>
    <dbReference type="NCBI Taxonomy" id="575178"/>
    <lineage>
        <taxon>Bacteria</taxon>
        <taxon>Bacillati</taxon>
        <taxon>Bacillota</taxon>
        <taxon>Bacilli</taxon>
        <taxon>Bacillales</taxon>
        <taxon>Anoxybacillaceae</taxon>
        <taxon>Paranoxybacillus</taxon>
    </lineage>
</organism>
<feature type="domain" description="YvlB/LiaX N-terminal" evidence="3">
    <location>
        <begin position="2"/>
        <end position="32"/>
    </location>
</feature>
<evidence type="ECO:0000259" key="3">
    <source>
        <dbReference type="Pfam" id="PF22746"/>
    </source>
</evidence>
<dbReference type="PIRSF" id="PIRSF012569">
    <property type="entry name" value="UCP012569"/>
    <property type="match status" value="1"/>
</dbReference>
<accession>A0A7W0BUI4</accession>
<dbReference type="Proteomes" id="UP000580891">
    <property type="component" value="Unassembled WGS sequence"/>
</dbReference>
<proteinExistence type="predicted"/>
<dbReference type="Pfam" id="PF22746">
    <property type="entry name" value="SHOCT-like_DUF2089-C"/>
    <property type="match status" value="1"/>
</dbReference>
<dbReference type="InterPro" id="IPR025164">
    <property type="entry name" value="Toastrack_DUF4097"/>
</dbReference>